<evidence type="ECO:0000313" key="3">
    <source>
        <dbReference type="Proteomes" id="UP000704712"/>
    </source>
</evidence>
<dbReference type="AlphaFoldDB" id="A0A8S9UTB1"/>
<evidence type="ECO:0000313" key="2">
    <source>
        <dbReference type="EMBL" id="KAF4142314.1"/>
    </source>
</evidence>
<feature type="compositionally biased region" description="Basic and acidic residues" evidence="1">
    <location>
        <begin position="130"/>
        <end position="153"/>
    </location>
</feature>
<proteinExistence type="predicted"/>
<comment type="caution">
    <text evidence="2">The sequence shown here is derived from an EMBL/GenBank/DDBJ whole genome shotgun (WGS) entry which is preliminary data.</text>
</comment>
<feature type="region of interest" description="Disordered" evidence="1">
    <location>
        <begin position="87"/>
        <end position="111"/>
    </location>
</feature>
<feature type="region of interest" description="Disordered" evidence="1">
    <location>
        <begin position="130"/>
        <end position="162"/>
    </location>
</feature>
<gene>
    <name evidence="2" type="ORF">GN958_ATG08490</name>
</gene>
<reference evidence="2" key="1">
    <citation type="submission" date="2020-03" db="EMBL/GenBank/DDBJ databases">
        <title>Hybrid Assembly of Korean Phytophthora infestans isolates.</title>
        <authorList>
            <person name="Prokchorchik M."/>
            <person name="Lee Y."/>
            <person name="Seo J."/>
            <person name="Cho J.-H."/>
            <person name="Park Y.-E."/>
            <person name="Jang D.-C."/>
            <person name="Im J.-S."/>
            <person name="Choi J.-G."/>
            <person name="Park H.-J."/>
            <person name="Lee G.-B."/>
            <person name="Lee Y.-G."/>
            <person name="Hong S.-Y."/>
            <person name="Cho K."/>
            <person name="Sohn K.H."/>
        </authorList>
    </citation>
    <scope>NUCLEOTIDE SEQUENCE</scope>
    <source>
        <strain evidence="2">KR_2_A2</strain>
    </source>
</reference>
<feature type="compositionally biased region" description="Basic and acidic residues" evidence="1">
    <location>
        <begin position="87"/>
        <end position="107"/>
    </location>
</feature>
<protein>
    <submittedName>
        <fullName evidence="2">Uncharacterized protein</fullName>
    </submittedName>
</protein>
<dbReference type="Proteomes" id="UP000704712">
    <property type="component" value="Unassembled WGS sequence"/>
</dbReference>
<evidence type="ECO:0000256" key="1">
    <source>
        <dbReference type="SAM" id="MobiDB-lite"/>
    </source>
</evidence>
<organism evidence="2 3">
    <name type="scientific">Phytophthora infestans</name>
    <name type="common">Potato late blight agent</name>
    <name type="synonym">Botrytis infestans</name>
    <dbReference type="NCBI Taxonomy" id="4787"/>
    <lineage>
        <taxon>Eukaryota</taxon>
        <taxon>Sar</taxon>
        <taxon>Stramenopiles</taxon>
        <taxon>Oomycota</taxon>
        <taxon>Peronosporomycetes</taxon>
        <taxon>Peronosporales</taxon>
        <taxon>Peronosporaceae</taxon>
        <taxon>Phytophthora</taxon>
    </lineage>
</organism>
<sequence length="175" mass="20406">MIFEKGVPHKLHRCQPLGPESGTSLDSTLEMAEVQGRGRRASTIKRRFETDEEYVEEQLLFDLESELQQVQALKVLTQERLSQLMQEQKHLEQQQRRLQRQTDRRDAGAATARMLQLQEQERVRLALAEAKREHDEKEAKARAEEAQRRRENAIETQDDDLDDLDAFLAQDAAHF</sequence>
<dbReference type="EMBL" id="JAACNO010001196">
    <property type="protein sequence ID" value="KAF4142314.1"/>
    <property type="molecule type" value="Genomic_DNA"/>
</dbReference>
<name>A0A8S9UTB1_PHYIN</name>
<accession>A0A8S9UTB1</accession>